<keyword evidence="1" id="KW-0540">Nuclease</keyword>
<dbReference type="GO" id="GO:0004519">
    <property type="term" value="F:endonuclease activity"/>
    <property type="evidence" value="ECO:0007669"/>
    <property type="project" value="UniProtKB-KW"/>
</dbReference>
<evidence type="ECO:0000313" key="1">
    <source>
        <dbReference type="EMBL" id="EAL6104669.1"/>
    </source>
</evidence>
<accession>A0A5T1TFM5</accession>
<gene>
    <name evidence="1" type="ORF">CYC04_09140</name>
</gene>
<dbReference type="EMBL" id="AACPRT010000095">
    <property type="protein sequence ID" value="EAL6104669.1"/>
    <property type="molecule type" value="Genomic_DNA"/>
</dbReference>
<dbReference type="Gene3D" id="3.40.91.50">
    <property type="match status" value="1"/>
</dbReference>
<keyword evidence="1" id="KW-0378">Hydrolase</keyword>
<protein>
    <submittedName>
        <fullName evidence="1">AlwI family type II restriction endonuclease</fullName>
    </submittedName>
</protein>
<comment type="caution">
    <text evidence="1">The sequence shown here is derived from an EMBL/GenBank/DDBJ whole genome shotgun (WGS) entry which is preliminary data.</text>
</comment>
<organism evidence="1">
    <name type="scientific">Campylobacter coli</name>
    <dbReference type="NCBI Taxonomy" id="195"/>
    <lineage>
        <taxon>Bacteria</taxon>
        <taxon>Pseudomonadati</taxon>
        <taxon>Campylobacterota</taxon>
        <taxon>Epsilonproteobacteria</taxon>
        <taxon>Campylobacterales</taxon>
        <taxon>Campylobacteraceae</taxon>
        <taxon>Campylobacter</taxon>
    </lineage>
</organism>
<reference evidence="1" key="1">
    <citation type="submission" date="2018-07" db="EMBL/GenBank/DDBJ databases">
        <authorList>
            <consortium name="GenomeTrakr network: Whole genome sequencing for foodborne pathogen traceback"/>
        </authorList>
    </citation>
    <scope>NUCLEOTIDE SEQUENCE</scope>
    <source>
        <strain evidence="1">NC_C3748</strain>
    </source>
</reference>
<proteinExistence type="predicted"/>
<sequence length="272" mass="31678">IAQNTISKDMLSNYFNDNEMKLLLKEFDIITLQDLSNYKTNLDNQKLDILLKERFSKDKICEILPLFNDRKNDEKIFNLVTTEATIPTIFEYIIAIAWCYIDNFNKNRILEAGLSLDSEMLPKSHAVGGNADFIYHYKDHSLMIEVTLTEKTNQRRAEMESVSRHLGNLLLSLETKVQAQSYGIFIAPYLDKNVLNDFRSRLTCYYENNTSFIYGMKILPLSVDDLKIILETNHTYDKLLEYFYSLLGSKNTWGSKWYNNEIAPFIKGLINV</sequence>
<feature type="non-terminal residue" evidence="1">
    <location>
        <position position="1"/>
    </location>
</feature>
<dbReference type="AlphaFoldDB" id="A0A5T1TFM5"/>
<name>A0A5T1TFM5_CAMCO</name>
<keyword evidence="1" id="KW-0255">Endonuclease</keyword>
<dbReference type="InterPro" id="IPR018573">
    <property type="entry name" value="Restrct_endonuc_II_AlwI"/>
</dbReference>
<dbReference type="Pfam" id="PF09491">
    <property type="entry name" value="RE_AlwI"/>
    <property type="match status" value="1"/>
</dbReference>